<accession>A0A6A6Y735</accession>
<dbReference type="SUPFAM" id="SSF49899">
    <property type="entry name" value="Concanavalin A-like lectins/glucanases"/>
    <property type="match status" value="1"/>
</dbReference>
<feature type="region of interest" description="Disordered" evidence="6">
    <location>
        <begin position="328"/>
        <end position="376"/>
    </location>
</feature>
<reference evidence="11" key="2">
    <citation type="submission" date="2020-04" db="EMBL/GenBank/DDBJ databases">
        <authorList>
            <consortium name="NCBI Genome Project"/>
        </authorList>
    </citation>
    <scope>NUCLEOTIDE SEQUENCE</scope>
    <source>
        <strain evidence="11">CBS 304.34</strain>
    </source>
</reference>
<keyword evidence="10" id="KW-1185">Reference proteome</keyword>
<dbReference type="InterPro" id="IPR013320">
    <property type="entry name" value="ConA-like_dom_sf"/>
</dbReference>
<name>A0A6A6Y735_9PEZI</name>
<comment type="catalytic activity">
    <reaction evidence="1">
        <text>Endohydrolysis of (1-&gt;3)- or (1-&gt;4)-linkages in beta-D-glucans when the glucose residue whose reducing group is involved in the linkage to be hydrolyzed is itself substituted at C-3.</text>
        <dbReference type="EC" id="3.2.1.6"/>
    </reaction>
</comment>
<feature type="domain" description="GH16" evidence="8">
    <location>
        <begin position="31"/>
        <end position="284"/>
    </location>
</feature>
<dbReference type="PANTHER" id="PTHR10963:SF24">
    <property type="entry name" value="GLYCOSIDASE C21B10.07-RELATED"/>
    <property type="match status" value="1"/>
</dbReference>
<keyword evidence="5" id="KW-0326">Glycosidase</keyword>
<dbReference type="Gene3D" id="2.60.120.200">
    <property type="match status" value="1"/>
</dbReference>
<evidence type="ECO:0000256" key="5">
    <source>
        <dbReference type="ARBA" id="ARBA00023295"/>
    </source>
</evidence>
<evidence type="ECO:0000256" key="7">
    <source>
        <dbReference type="SAM" id="SignalP"/>
    </source>
</evidence>
<feature type="chain" id="PRO_5044628886" description="endo-1,3(4)-beta-glucanase" evidence="7">
    <location>
        <begin position="25"/>
        <end position="376"/>
    </location>
</feature>
<evidence type="ECO:0000313" key="9">
    <source>
        <dbReference type="EMBL" id="KAF2804641.1"/>
    </source>
</evidence>
<evidence type="ECO:0000256" key="4">
    <source>
        <dbReference type="ARBA" id="ARBA00022801"/>
    </source>
</evidence>
<dbReference type="InterPro" id="IPR050546">
    <property type="entry name" value="Glycosyl_Hydrlase_16"/>
</dbReference>
<sequence>MPSSSLVLSVGALTLSTLLAPVSATLYGIKDSYAGSTFFNGFTFISDPDPTHGYVKYLDQADATNAGLVKTVGAAAYMGVDFTNKYSASAVGRPSVRIESKNTYNHGLFIADIAHMPGSACGSWPAFWSLGDGTWPAHGEIDIIEGVSKNTKNLMVLHTADGCSVSSSGMTGTLNSPVCDVSVSTSGCSVTPTQANTYGTDFNTAKGGVYAMEWTSTAIKMWFFPRTAIPKSITTGNPDTTTFGTPTAAFAGSCDIDTHFKNHRFIFDTTFCGDWAGNTYGSSGCPQSSSDPITACVNYVGQNPLAFTESYWLINYFKAYTAKPAVSSTKSSTTSSKTSTKVSTSTKLSTTTKASSTVKTSSSVRTSSTSVRQVRP</sequence>
<dbReference type="PANTHER" id="PTHR10963">
    <property type="entry name" value="GLYCOSYL HYDROLASE-RELATED"/>
    <property type="match status" value="1"/>
</dbReference>
<dbReference type="RefSeq" id="XP_033571605.1">
    <property type="nucleotide sequence ID" value="XM_033717091.1"/>
</dbReference>
<dbReference type="CDD" id="cd02181">
    <property type="entry name" value="GH16_fungal_Lam16A_glucanase"/>
    <property type="match status" value="1"/>
</dbReference>
<keyword evidence="4" id="KW-0378">Hydrolase</keyword>
<evidence type="ECO:0000313" key="10">
    <source>
        <dbReference type="Proteomes" id="UP000504636"/>
    </source>
</evidence>
<reference evidence="11" key="3">
    <citation type="submission" date="2025-04" db="UniProtKB">
        <authorList>
            <consortium name="RefSeq"/>
        </authorList>
    </citation>
    <scope>IDENTIFICATION</scope>
    <source>
        <strain evidence="11">CBS 304.34</strain>
    </source>
</reference>
<dbReference type="GO" id="GO:0009251">
    <property type="term" value="P:glucan catabolic process"/>
    <property type="evidence" value="ECO:0007669"/>
    <property type="project" value="TreeGrafter"/>
</dbReference>
<dbReference type="InterPro" id="IPR000757">
    <property type="entry name" value="Beta-glucanase-like"/>
</dbReference>
<evidence type="ECO:0000256" key="2">
    <source>
        <dbReference type="ARBA" id="ARBA00006865"/>
    </source>
</evidence>
<feature type="signal peptide" evidence="7">
    <location>
        <begin position="1"/>
        <end position="24"/>
    </location>
</feature>
<evidence type="ECO:0000259" key="8">
    <source>
        <dbReference type="PROSITE" id="PS51762"/>
    </source>
</evidence>
<evidence type="ECO:0000256" key="3">
    <source>
        <dbReference type="ARBA" id="ARBA00012599"/>
    </source>
</evidence>
<dbReference type="AlphaFoldDB" id="A0A6A6Y735"/>
<dbReference type="Pfam" id="PF26113">
    <property type="entry name" value="GH16_XgeA"/>
    <property type="match status" value="1"/>
</dbReference>
<dbReference type="PROSITE" id="PS51762">
    <property type="entry name" value="GH16_2"/>
    <property type="match status" value="1"/>
</dbReference>
<dbReference type="EMBL" id="MU003712">
    <property type="protein sequence ID" value="KAF2804641.1"/>
    <property type="molecule type" value="Genomic_DNA"/>
</dbReference>
<gene>
    <name evidence="9 11" type="ORF">BDZ99DRAFT_425457</name>
</gene>
<proteinExistence type="inferred from homology"/>
<evidence type="ECO:0000256" key="6">
    <source>
        <dbReference type="SAM" id="MobiDB-lite"/>
    </source>
</evidence>
<dbReference type="OrthoDB" id="192832at2759"/>
<dbReference type="FunFam" id="2.60.120.200:FF:000114">
    <property type="entry name" value="Probable endo-1,3(4)-beta-glucanase NFIA_089530"/>
    <property type="match status" value="1"/>
</dbReference>
<organism evidence="9">
    <name type="scientific">Mytilinidion resinicola</name>
    <dbReference type="NCBI Taxonomy" id="574789"/>
    <lineage>
        <taxon>Eukaryota</taxon>
        <taxon>Fungi</taxon>
        <taxon>Dikarya</taxon>
        <taxon>Ascomycota</taxon>
        <taxon>Pezizomycotina</taxon>
        <taxon>Dothideomycetes</taxon>
        <taxon>Pleosporomycetidae</taxon>
        <taxon>Mytilinidiales</taxon>
        <taxon>Mytilinidiaceae</taxon>
        <taxon>Mytilinidion</taxon>
    </lineage>
</organism>
<dbReference type="GeneID" id="54457984"/>
<dbReference type="EC" id="3.2.1.6" evidence="3"/>
<comment type="similarity">
    <text evidence="2">Belongs to the glycosyl hydrolase 16 family.</text>
</comment>
<reference evidence="9 11" key="1">
    <citation type="journal article" date="2020" name="Stud. Mycol.">
        <title>101 Dothideomycetes genomes: a test case for predicting lifestyles and emergence of pathogens.</title>
        <authorList>
            <person name="Haridas S."/>
            <person name="Albert R."/>
            <person name="Binder M."/>
            <person name="Bloem J."/>
            <person name="Labutti K."/>
            <person name="Salamov A."/>
            <person name="Andreopoulos B."/>
            <person name="Baker S."/>
            <person name="Barry K."/>
            <person name="Bills G."/>
            <person name="Bluhm B."/>
            <person name="Cannon C."/>
            <person name="Castanera R."/>
            <person name="Culley D."/>
            <person name="Daum C."/>
            <person name="Ezra D."/>
            <person name="Gonzalez J."/>
            <person name="Henrissat B."/>
            <person name="Kuo A."/>
            <person name="Liang C."/>
            <person name="Lipzen A."/>
            <person name="Lutzoni F."/>
            <person name="Magnuson J."/>
            <person name="Mondo S."/>
            <person name="Nolan M."/>
            <person name="Ohm R."/>
            <person name="Pangilinan J."/>
            <person name="Park H.-J."/>
            <person name="Ramirez L."/>
            <person name="Alfaro M."/>
            <person name="Sun H."/>
            <person name="Tritt A."/>
            <person name="Yoshinaga Y."/>
            <person name="Zwiers L.-H."/>
            <person name="Turgeon B."/>
            <person name="Goodwin S."/>
            <person name="Spatafora J."/>
            <person name="Crous P."/>
            <person name="Grigoriev I."/>
        </authorList>
    </citation>
    <scope>NUCLEOTIDE SEQUENCE</scope>
    <source>
        <strain evidence="9 11">CBS 304.34</strain>
    </source>
</reference>
<protein>
    <recommendedName>
        <fullName evidence="3">endo-1,3(4)-beta-glucanase</fullName>
        <ecNumber evidence="3">3.2.1.6</ecNumber>
    </recommendedName>
</protein>
<keyword evidence="7" id="KW-0732">Signal</keyword>
<evidence type="ECO:0000313" key="11">
    <source>
        <dbReference type="RefSeq" id="XP_033571605.1"/>
    </source>
</evidence>
<dbReference type="Proteomes" id="UP000504636">
    <property type="component" value="Unplaced"/>
</dbReference>
<dbReference type="GO" id="GO:0052861">
    <property type="term" value="F:endo-1,3(4)-beta-glucanase activity"/>
    <property type="evidence" value="ECO:0007669"/>
    <property type="project" value="UniProtKB-EC"/>
</dbReference>
<evidence type="ECO:0000256" key="1">
    <source>
        <dbReference type="ARBA" id="ARBA00000124"/>
    </source>
</evidence>